<reference evidence="1" key="1">
    <citation type="submission" date="2024-03" db="EMBL/GenBank/DDBJ databases">
        <title>WGS assembly of Saponaria officinalis var. Norfolk2.</title>
        <authorList>
            <person name="Jenkins J."/>
            <person name="Shu S."/>
            <person name="Grimwood J."/>
            <person name="Barry K."/>
            <person name="Goodstein D."/>
            <person name="Schmutz J."/>
            <person name="Leebens-Mack J."/>
            <person name="Osbourn A."/>
        </authorList>
    </citation>
    <scope>NUCLEOTIDE SEQUENCE [LARGE SCALE GENOMIC DNA]</scope>
    <source>
        <strain evidence="1">JIC</strain>
    </source>
</reference>
<sequence length="171" mass="19409">MRVNYWEIKPPYKKFLEVTKSLEGYWFDEEKLTILPDTEPKPPQIELAECECVALTYFPGTFVTKSGKLNPPFVDNELLLHVLFEANSKTRNALQVNTQGFTLEAGLLVKLQQYAPLVDSSGTLKRAPGQTLKHARTELVKHLNHIPFLNGMEFVTGSSPLRPTRNLNLQI</sequence>
<proteinExistence type="predicted"/>
<dbReference type="Proteomes" id="UP001443914">
    <property type="component" value="Unassembled WGS sequence"/>
</dbReference>
<evidence type="ECO:0000313" key="2">
    <source>
        <dbReference type="Proteomes" id="UP001443914"/>
    </source>
</evidence>
<name>A0AAW1HX46_SAPOF</name>
<comment type="caution">
    <text evidence="1">The sequence shown here is derived from an EMBL/GenBank/DDBJ whole genome shotgun (WGS) entry which is preliminary data.</text>
</comment>
<organism evidence="1 2">
    <name type="scientific">Saponaria officinalis</name>
    <name type="common">Common soapwort</name>
    <name type="synonym">Lychnis saponaria</name>
    <dbReference type="NCBI Taxonomy" id="3572"/>
    <lineage>
        <taxon>Eukaryota</taxon>
        <taxon>Viridiplantae</taxon>
        <taxon>Streptophyta</taxon>
        <taxon>Embryophyta</taxon>
        <taxon>Tracheophyta</taxon>
        <taxon>Spermatophyta</taxon>
        <taxon>Magnoliopsida</taxon>
        <taxon>eudicotyledons</taxon>
        <taxon>Gunneridae</taxon>
        <taxon>Pentapetalae</taxon>
        <taxon>Caryophyllales</taxon>
        <taxon>Caryophyllaceae</taxon>
        <taxon>Caryophylleae</taxon>
        <taxon>Saponaria</taxon>
    </lineage>
</organism>
<evidence type="ECO:0000313" key="1">
    <source>
        <dbReference type="EMBL" id="KAK9681495.1"/>
    </source>
</evidence>
<accession>A0AAW1HX46</accession>
<dbReference type="AlphaFoldDB" id="A0AAW1HX46"/>
<gene>
    <name evidence="1" type="ORF">RND81_10G006900</name>
</gene>
<keyword evidence="2" id="KW-1185">Reference proteome</keyword>
<protein>
    <submittedName>
        <fullName evidence="1">Uncharacterized protein</fullName>
    </submittedName>
</protein>
<dbReference type="EMBL" id="JBDFQZ010000010">
    <property type="protein sequence ID" value="KAK9681495.1"/>
    <property type="molecule type" value="Genomic_DNA"/>
</dbReference>